<protein>
    <submittedName>
        <fullName evidence="3">Uncharacterized protein</fullName>
    </submittedName>
</protein>
<dbReference type="AlphaFoldDB" id="A0A9Q1IKV6"/>
<sequence length="234" mass="24996">MHRWMTVFFLNGMVFVFSAGGSLWRAACGSSRGFRTQKPPVPRGPASSYHRSTAVHRAQAGRRATRLRQGLKAGRAAHGTNRRLAGAWLATPATPLSASASESGLPLPSRPSTGAHDTAPPPPHPPSFGFRDARQSVLGATRRDREPKTEIKAAALGKMAARANALTPLPSVGGAHWFDPAPLGRGQMERPRPSPAAFARCRRGIERVRREPGGETEGTGDLLRVPVRACLSPP</sequence>
<proteinExistence type="predicted"/>
<dbReference type="Proteomes" id="UP001152622">
    <property type="component" value="Chromosome 13"/>
</dbReference>
<keyword evidence="2" id="KW-0732">Signal</keyword>
<accession>A0A9Q1IKV6</accession>
<reference evidence="3" key="1">
    <citation type="journal article" date="2023" name="Science">
        <title>Genome structures resolve the early diversification of teleost fishes.</title>
        <authorList>
            <person name="Parey E."/>
            <person name="Louis A."/>
            <person name="Montfort J."/>
            <person name="Bouchez O."/>
            <person name="Roques C."/>
            <person name="Iampietro C."/>
            <person name="Lluch J."/>
            <person name="Castinel A."/>
            <person name="Donnadieu C."/>
            <person name="Desvignes T."/>
            <person name="Floi Bucao C."/>
            <person name="Jouanno E."/>
            <person name="Wen M."/>
            <person name="Mejri S."/>
            <person name="Dirks R."/>
            <person name="Jansen H."/>
            <person name="Henkel C."/>
            <person name="Chen W.J."/>
            <person name="Zahm M."/>
            <person name="Cabau C."/>
            <person name="Klopp C."/>
            <person name="Thompson A.W."/>
            <person name="Robinson-Rechavi M."/>
            <person name="Braasch I."/>
            <person name="Lecointre G."/>
            <person name="Bobe J."/>
            <person name="Postlethwait J.H."/>
            <person name="Berthelot C."/>
            <person name="Roest Crollius H."/>
            <person name="Guiguen Y."/>
        </authorList>
    </citation>
    <scope>NUCLEOTIDE SEQUENCE</scope>
    <source>
        <strain evidence="3">WJC10195</strain>
    </source>
</reference>
<feature type="region of interest" description="Disordered" evidence="1">
    <location>
        <begin position="185"/>
        <end position="221"/>
    </location>
</feature>
<name>A0A9Q1IKV6_SYNKA</name>
<feature type="signal peptide" evidence="2">
    <location>
        <begin position="1"/>
        <end position="20"/>
    </location>
</feature>
<feature type="region of interest" description="Disordered" evidence="1">
    <location>
        <begin position="32"/>
        <end position="63"/>
    </location>
</feature>
<evidence type="ECO:0000313" key="4">
    <source>
        <dbReference type="Proteomes" id="UP001152622"/>
    </source>
</evidence>
<evidence type="ECO:0000313" key="3">
    <source>
        <dbReference type="EMBL" id="KAJ8344366.1"/>
    </source>
</evidence>
<organism evidence="3 4">
    <name type="scientific">Synaphobranchus kaupii</name>
    <name type="common">Kaup's arrowtooth eel</name>
    <dbReference type="NCBI Taxonomy" id="118154"/>
    <lineage>
        <taxon>Eukaryota</taxon>
        <taxon>Metazoa</taxon>
        <taxon>Chordata</taxon>
        <taxon>Craniata</taxon>
        <taxon>Vertebrata</taxon>
        <taxon>Euteleostomi</taxon>
        <taxon>Actinopterygii</taxon>
        <taxon>Neopterygii</taxon>
        <taxon>Teleostei</taxon>
        <taxon>Anguilliformes</taxon>
        <taxon>Synaphobranchidae</taxon>
        <taxon>Synaphobranchus</taxon>
    </lineage>
</organism>
<feature type="chain" id="PRO_5040199459" evidence="2">
    <location>
        <begin position="21"/>
        <end position="234"/>
    </location>
</feature>
<feature type="compositionally biased region" description="Basic and acidic residues" evidence="1">
    <location>
        <begin position="203"/>
        <end position="213"/>
    </location>
</feature>
<comment type="caution">
    <text evidence="3">The sequence shown here is derived from an EMBL/GenBank/DDBJ whole genome shotgun (WGS) entry which is preliminary data.</text>
</comment>
<feature type="region of interest" description="Disordered" evidence="1">
    <location>
        <begin position="95"/>
        <end position="131"/>
    </location>
</feature>
<gene>
    <name evidence="3" type="ORF">SKAU_G00316950</name>
</gene>
<evidence type="ECO:0000256" key="1">
    <source>
        <dbReference type="SAM" id="MobiDB-lite"/>
    </source>
</evidence>
<keyword evidence="4" id="KW-1185">Reference proteome</keyword>
<dbReference type="EMBL" id="JAINUF010000013">
    <property type="protein sequence ID" value="KAJ8344366.1"/>
    <property type="molecule type" value="Genomic_DNA"/>
</dbReference>
<evidence type="ECO:0000256" key="2">
    <source>
        <dbReference type="SAM" id="SignalP"/>
    </source>
</evidence>